<dbReference type="GO" id="GO:0016020">
    <property type="term" value="C:membrane"/>
    <property type="evidence" value="ECO:0007669"/>
    <property type="project" value="InterPro"/>
</dbReference>
<feature type="transmembrane region" description="Helical" evidence="2">
    <location>
        <begin position="21"/>
        <end position="42"/>
    </location>
</feature>
<evidence type="ECO:0000256" key="2">
    <source>
        <dbReference type="SAM" id="Phobius"/>
    </source>
</evidence>
<feature type="transmembrane region" description="Helical" evidence="2">
    <location>
        <begin position="300"/>
        <end position="324"/>
    </location>
</feature>
<gene>
    <name evidence="3" type="ORF">CTEN210_09403</name>
</gene>
<dbReference type="PANTHER" id="PTHR11206">
    <property type="entry name" value="MULTIDRUG RESISTANCE PROTEIN"/>
    <property type="match status" value="1"/>
</dbReference>
<organism evidence="3 4">
    <name type="scientific">Chaetoceros tenuissimus</name>
    <dbReference type="NCBI Taxonomy" id="426638"/>
    <lineage>
        <taxon>Eukaryota</taxon>
        <taxon>Sar</taxon>
        <taxon>Stramenopiles</taxon>
        <taxon>Ochrophyta</taxon>
        <taxon>Bacillariophyta</taxon>
        <taxon>Coscinodiscophyceae</taxon>
        <taxon>Chaetocerotophycidae</taxon>
        <taxon>Chaetocerotales</taxon>
        <taxon>Chaetocerotaceae</taxon>
        <taxon>Chaetoceros</taxon>
    </lineage>
</organism>
<comment type="similarity">
    <text evidence="1">Belongs to the multi antimicrobial extrusion (MATE) (TC 2.A.66.1) family.</text>
</comment>
<proteinExistence type="inferred from homology"/>
<feature type="transmembrane region" description="Helical" evidence="2">
    <location>
        <begin position="177"/>
        <end position="195"/>
    </location>
</feature>
<dbReference type="AlphaFoldDB" id="A0AAD3CVR0"/>
<feature type="transmembrane region" description="Helical" evidence="2">
    <location>
        <begin position="416"/>
        <end position="436"/>
    </location>
</feature>
<evidence type="ECO:0000313" key="3">
    <source>
        <dbReference type="EMBL" id="GFH52927.1"/>
    </source>
</evidence>
<evidence type="ECO:0008006" key="5">
    <source>
        <dbReference type="Google" id="ProtNLM"/>
    </source>
</evidence>
<feature type="transmembrane region" description="Helical" evidence="2">
    <location>
        <begin position="344"/>
        <end position="366"/>
    </location>
</feature>
<feature type="transmembrane region" description="Helical" evidence="2">
    <location>
        <begin position="448"/>
        <end position="467"/>
    </location>
</feature>
<feature type="transmembrane region" description="Helical" evidence="2">
    <location>
        <begin position="492"/>
        <end position="515"/>
    </location>
</feature>
<keyword evidence="2" id="KW-0812">Transmembrane</keyword>
<comment type="caution">
    <text evidence="3">The sequence shown here is derived from an EMBL/GenBank/DDBJ whole genome shotgun (WGS) entry which is preliminary data.</text>
</comment>
<dbReference type="GO" id="GO:0015297">
    <property type="term" value="F:antiporter activity"/>
    <property type="evidence" value="ECO:0007669"/>
    <property type="project" value="InterPro"/>
</dbReference>
<dbReference type="GO" id="GO:0042910">
    <property type="term" value="F:xenobiotic transmembrane transporter activity"/>
    <property type="evidence" value="ECO:0007669"/>
    <property type="project" value="InterPro"/>
</dbReference>
<dbReference type="Proteomes" id="UP001054902">
    <property type="component" value="Unassembled WGS sequence"/>
</dbReference>
<feature type="transmembrane region" description="Helical" evidence="2">
    <location>
        <begin position="233"/>
        <end position="258"/>
    </location>
</feature>
<accession>A0AAD3CVR0</accession>
<feature type="transmembrane region" description="Helical" evidence="2">
    <location>
        <begin position="378"/>
        <end position="396"/>
    </location>
</feature>
<feature type="transmembrane region" description="Helical" evidence="2">
    <location>
        <begin position="135"/>
        <end position="157"/>
    </location>
</feature>
<feature type="transmembrane region" description="Helical" evidence="2">
    <location>
        <begin position="207"/>
        <end position="227"/>
    </location>
</feature>
<sequence>MNSLFTNEIYEQIKIAGPTTIGLLFYKVPWMISLYFLGNLGAKELAAGALATTLFNVTGMSLSVGLCSALVTLTGQAKGDLISKSKHEVQCDDEEEEIEETSSLLGKTNRTNYQTEIEQYDSVDIDQAPIAPLIYLYRGIVVQFAFLLPVGIIWLYGIDPFLMKLGQSRELAEMTSTYLQVLTIGLWSYSINYTLMCWLQSISIADVPAYAVSIGLLLHIPCNIMFVKVLDMGYLGVALATIVFQVIQPFMIVSIVFGTSRGRRRILKGMGTMEGTKLSFWKEFKLAIFSLKGIRQYLSLALPGILVISEWWASEVVVFLSGKLEPDPDYALSAMSIYQTINTFFFQIPLGFSASASARVGMFLGMNEAKNAKIASQVSIFSAAVLSMLMGSILMLTPHHIFPSLFTPNKNVIDMAASTIPFLAFYVFADGLQVVLNGVIKGCGRQATAMPIVIFAYWCVGVPLAYYNSFTSYEGTTDCPSNTWSFCGVRGLVSAMTIGTWTHFLLLLVVVMYSIRWDRETQLAQLRLQKGL</sequence>
<keyword evidence="4" id="KW-1185">Reference proteome</keyword>
<name>A0AAD3CVR0_9STRA</name>
<evidence type="ECO:0000256" key="1">
    <source>
        <dbReference type="ARBA" id="ARBA00010199"/>
    </source>
</evidence>
<dbReference type="NCBIfam" id="TIGR00797">
    <property type="entry name" value="matE"/>
    <property type="match status" value="1"/>
</dbReference>
<protein>
    <recommendedName>
        <fullName evidence="5">Multidrug and toxic compound extrusion protein</fullName>
    </recommendedName>
</protein>
<reference evidence="3 4" key="1">
    <citation type="journal article" date="2021" name="Sci. Rep.">
        <title>The genome of the diatom Chaetoceros tenuissimus carries an ancient integrated fragment of an extant virus.</title>
        <authorList>
            <person name="Hongo Y."/>
            <person name="Kimura K."/>
            <person name="Takaki Y."/>
            <person name="Yoshida Y."/>
            <person name="Baba S."/>
            <person name="Kobayashi G."/>
            <person name="Nagasaki K."/>
            <person name="Hano T."/>
            <person name="Tomaru Y."/>
        </authorList>
    </citation>
    <scope>NUCLEOTIDE SEQUENCE [LARGE SCALE GENOMIC DNA]</scope>
    <source>
        <strain evidence="3 4">NIES-3715</strain>
    </source>
</reference>
<dbReference type="EMBL" id="BLLK01000046">
    <property type="protein sequence ID" value="GFH52927.1"/>
    <property type="molecule type" value="Genomic_DNA"/>
</dbReference>
<dbReference type="InterPro" id="IPR002528">
    <property type="entry name" value="MATE_fam"/>
</dbReference>
<keyword evidence="2" id="KW-1133">Transmembrane helix</keyword>
<evidence type="ECO:0000313" key="4">
    <source>
        <dbReference type="Proteomes" id="UP001054902"/>
    </source>
</evidence>
<dbReference type="Pfam" id="PF01554">
    <property type="entry name" value="MatE"/>
    <property type="match status" value="3"/>
</dbReference>
<keyword evidence="2" id="KW-0472">Membrane</keyword>